<keyword evidence="9" id="KW-1185">Reference proteome</keyword>
<comment type="similarity">
    <text evidence="4">Belongs to the glycosyltransferase 104 family.</text>
</comment>
<reference evidence="9" key="1">
    <citation type="journal article" date="2019" name="Int. J. Syst. Evol. Microbiol.">
        <title>The Global Catalogue of Microorganisms (GCM) 10K type strain sequencing project: providing services to taxonomists for standard genome sequencing and annotation.</title>
        <authorList>
            <consortium name="The Broad Institute Genomics Platform"/>
            <consortium name="The Broad Institute Genome Sequencing Center for Infectious Disease"/>
            <person name="Wu L."/>
            <person name="Ma J."/>
        </authorList>
    </citation>
    <scope>NUCLEOTIDE SEQUENCE [LARGE SCALE GENOMIC DNA]</scope>
    <source>
        <strain evidence="9">JCM 17110</strain>
    </source>
</reference>
<dbReference type="Proteomes" id="UP001500795">
    <property type="component" value="Unassembled WGS sequence"/>
</dbReference>
<keyword evidence="8" id="KW-0251">Elongation factor</keyword>
<evidence type="ECO:0000313" key="8">
    <source>
        <dbReference type="EMBL" id="GAA3529441.1"/>
    </source>
</evidence>
<dbReference type="EMBL" id="BAABCX010000001">
    <property type="protein sequence ID" value="GAA3529441.1"/>
    <property type="molecule type" value="Genomic_DNA"/>
</dbReference>
<evidence type="ECO:0000256" key="2">
    <source>
        <dbReference type="ARBA" id="ARBA00022679"/>
    </source>
</evidence>
<keyword evidence="1" id="KW-0328">Glycosyltransferase</keyword>
<dbReference type="PIRSF" id="PIRSF015557">
    <property type="entry name" value="UCP015557"/>
    <property type="match status" value="1"/>
</dbReference>
<dbReference type="RefSeq" id="WP_344954545.1">
    <property type="nucleotide sequence ID" value="NZ_BAABCX010000001.1"/>
</dbReference>
<evidence type="ECO:0000256" key="5">
    <source>
        <dbReference type="ARBA" id="ARBA00024416"/>
    </source>
</evidence>
<keyword evidence="8" id="KW-0648">Protein biosynthesis</keyword>
<organism evidence="8 9">
    <name type="scientific">Zobellella aerophila</name>
    <dbReference type="NCBI Taxonomy" id="870480"/>
    <lineage>
        <taxon>Bacteria</taxon>
        <taxon>Pseudomonadati</taxon>
        <taxon>Pseudomonadota</taxon>
        <taxon>Gammaproteobacteria</taxon>
        <taxon>Aeromonadales</taxon>
        <taxon>Aeromonadaceae</taxon>
        <taxon>Zobellella</taxon>
    </lineage>
</organism>
<gene>
    <name evidence="8" type="primary">earP</name>
    <name evidence="8" type="ORF">GCM10022394_05800</name>
</gene>
<comment type="catalytic activity">
    <reaction evidence="7">
        <text>dTDP-beta-L-rhamnose + L-arginyl-[protein] = N(omega)-(alpha-L-rhamnosyl)-L-arginyl-[protein] + dTDP + H(+)</text>
        <dbReference type="Rhea" id="RHEA:66692"/>
        <dbReference type="Rhea" id="RHEA-COMP:10532"/>
        <dbReference type="Rhea" id="RHEA-COMP:17096"/>
        <dbReference type="ChEBI" id="CHEBI:15378"/>
        <dbReference type="ChEBI" id="CHEBI:29965"/>
        <dbReference type="ChEBI" id="CHEBI:57510"/>
        <dbReference type="ChEBI" id="CHEBI:58369"/>
        <dbReference type="ChEBI" id="CHEBI:167445"/>
    </reaction>
    <physiologicalReaction direction="left-to-right" evidence="7">
        <dbReference type="Rhea" id="RHEA:66693"/>
    </physiologicalReaction>
</comment>
<dbReference type="NCBIfam" id="TIGR03837">
    <property type="entry name" value="efp_Arg_rhamno"/>
    <property type="match status" value="1"/>
</dbReference>
<evidence type="ECO:0000256" key="7">
    <source>
        <dbReference type="ARBA" id="ARBA00048472"/>
    </source>
</evidence>
<evidence type="ECO:0000256" key="1">
    <source>
        <dbReference type="ARBA" id="ARBA00022676"/>
    </source>
</evidence>
<sequence length="386" mass="44141">MTDPQRRPRWDLFCSVVDNYGDIGVCWRLARQLVAEFGLEVRLWVDDLHSFQRLLRSLDPTRDEQIRRGVCVRRWGEPLEPEPSVADVVIEAFACTLPASYIAAMAARKSAPVWINLEYLSAEAWVGECHGLASPHPQLPLRKHFFFPGFGADTGGLLRERGLLERRRAFQADSAGLAAFWHRLELPQPAPGELRLSLFSYGSAELPALLHCWSASPRPVFCLLPEGRYAEPVAHWFGQEGAEPGAHWQRGNLQVRVMPFLEQDNYDRLLWACDLNLVRGEDSFVRAQWAGRPLVWQLYRQQENAHRIKLQAFLDRYTAGLASGPARALYDFWQAWDRETGVAAAWPAFIAHYDALMRHAEDWIERQKKVGDLATNLVRFCRGSRL</sequence>
<evidence type="ECO:0000313" key="9">
    <source>
        <dbReference type="Proteomes" id="UP001500795"/>
    </source>
</evidence>
<evidence type="ECO:0000256" key="6">
    <source>
        <dbReference type="ARBA" id="ARBA00030025"/>
    </source>
</evidence>
<comment type="caution">
    <text evidence="8">The sequence shown here is derived from an EMBL/GenBank/DDBJ whole genome shotgun (WGS) entry which is preliminary data.</text>
</comment>
<dbReference type="InterPro" id="IPR016633">
    <property type="entry name" value="EarP"/>
</dbReference>
<name>A0ABP6V9P0_9GAMM</name>
<accession>A0ABP6V9P0</accession>
<protein>
    <recommendedName>
        <fullName evidence="5">Protein-arginine rhamnosyltransferase</fullName>
    </recommendedName>
    <alternativeName>
        <fullName evidence="6">EF-P arginine rhamnosyltransferase</fullName>
    </alternativeName>
</protein>
<keyword evidence="2" id="KW-0808">Transferase</keyword>
<evidence type="ECO:0000256" key="3">
    <source>
        <dbReference type="ARBA" id="ARBA00024303"/>
    </source>
</evidence>
<dbReference type="Pfam" id="PF10093">
    <property type="entry name" value="EarP"/>
    <property type="match status" value="1"/>
</dbReference>
<dbReference type="GO" id="GO:0003746">
    <property type="term" value="F:translation elongation factor activity"/>
    <property type="evidence" value="ECO:0007669"/>
    <property type="project" value="UniProtKB-KW"/>
</dbReference>
<proteinExistence type="inferred from homology"/>
<evidence type="ECO:0000256" key="4">
    <source>
        <dbReference type="ARBA" id="ARBA00024346"/>
    </source>
</evidence>
<comment type="function">
    <text evidence="3">Protein-arginine rhamnosyltransferase that catalyzes the transfer of a single rhamnose to elongation factor P (EF-P) on 'Lys-32', a modification required for EF-P-dependent rescue of polyproline stalled ribosomes.</text>
</comment>